<dbReference type="InterPro" id="IPR017451">
    <property type="entry name" value="F-box-assoc_interact_dom"/>
</dbReference>
<accession>A0A6D2HG53</accession>
<evidence type="ECO:0000313" key="2">
    <source>
        <dbReference type="EMBL" id="CAA7014214.1"/>
    </source>
</evidence>
<organism evidence="2 3">
    <name type="scientific">Microthlaspi erraticum</name>
    <dbReference type="NCBI Taxonomy" id="1685480"/>
    <lineage>
        <taxon>Eukaryota</taxon>
        <taxon>Viridiplantae</taxon>
        <taxon>Streptophyta</taxon>
        <taxon>Embryophyta</taxon>
        <taxon>Tracheophyta</taxon>
        <taxon>Spermatophyta</taxon>
        <taxon>Magnoliopsida</taxon>
        <taxon>eudicotyledons</taxon>
        <taxon>Gunneridae</taxon>
        <taxon>Pentapetalae</taxon>
        <taxon>rosids</taxon>
        <taxon>malvids</taxon>
        <taxon>Brassicales</taxon>
        <taxon>Brassicaceae</taxon>
        <taxon>Coluteocarpeae</taxon>
        <taxon>Microthlaspi</taxon>
    </lineage>
</organism>
<dbReference type="PANTHER" id="PTHR31111">
    <property type="entry name" value="BNAA05G37150D PROTEIN-RELATED"/>
    <property type="match status" value="1"/>
</dbReference>
<dbReference type="Pfam" id="PF08268">
    <property type="entry name" value="FBA_3"/>
    <property type="match status" value="1"/>
</dbReference>
<dbReference type="AlphaFoldDB" id="A0A6D2HG53"/>
<evidence type="ECO:0000259" key="1">
    <source>
        <dbReference type="Pfam" id="PF08268"/>
    </source>
</evidence>
<protein>
    <recommendedName>
        <fullName evidence="1">F-box associated beta-propeller type 3 domain-containing protein</fullName>
    </recommendedName>
</protein>
<proteinExistence type="predicted"/>
<keyword evidence="3" id="KW-1185">Reference proteome</keyword>
<evidence type="ECO:0000313" key="3">
    <source>
        <dbReference type="Proteomes" id="UP000467841"/>
    </source>
</evidence>
<dbReference type="OrthoDB" id="1108608at2759"/>
<dbReference type="Proteomes" id="UP000467841">
    <property type="component" value="Unassembled WGS sequence"/>
</dbReference>
<reference evidence="2" key="1">
    <citation type="submission" date="2020-01" db="EMBL/GenBank/DDBJ databases">
        <authorList>
            <person name="Mishra B."/>
        </authorList>
    </citation>
    <scope>NUCLEOTIDE SEQUENCE [LARGE SCALE GENOMIC DNA]</scope>
</reference>
<feature type="domain" description="F-box associated beta-propeller type 3" evidence="1">
    <location>
        <begin position="8"/>
        <end position="158"/>
    </location>
</feature>
<sequence length="176" mass="20096">MTPTPCHTDKVIVRFDVRSERLSFINLPAPAKHVHWGFTSSLINYNGKLAHINNTNARSYEDRHYDFVLWVLQDAKEHRWSMRSCSFALDDSLGKVAISFQGTNKIGEIIIAPKFLPRDLGPVYMLYYNVGSNSLRKVKLEGVADDGDFRRRYGIGRNGNCDLCISPEHVTNFTFL</sequence>
<dbReference type="InterPro" id="IPR013187">
    <property type="entry name" value="F-box-assoc_dom_typ3"/>
</dbReference>
<gene>
    <name evidence="2" type="ORF">MERR_LOCUS1448</name>
</gene>
<comment type="caution">
    <text evidence="2">The sequence shown here is derived from an EMBL/GenBank/DDBJ whole genome shotgun (WGS) entry which is preliminary data.</text>
</comment>
<name>A0A6D2HG53_9BRAS</name>
<dbReference type="PANTHER" id="PTHR31111:SF111">
    <property type="entry name" value="F-BOX DOMAIN-CONTAINING PROTEIN"/>
    <property type="match status" value="1"/>
</dbReference>
<dbReference type="EMBL" id="CACVBM020000099">
    <property type="protein sequence ID" value="CAA7014214.1"/>
    <property type="molecule type" value="Genomic_DNA"/>
</dbReference>
<dbReference type="NCBIfam" id="TIGR01640">
    <property type="entry name" value="F_box_assoc_1"/>
    <property type="match status" value="1"/>
</dbReference>